<comment type="caution">
    <text evidence="3">The sequence shown here is derived from an EMBL/GenBank/DDBJ whole genome shotgun (WGS) entry which is preliminary data.</text>
</comment>
<organism evidence="3 4">
    <name type="scientific">Fuscibacter oryzae</name>
    <dbReference type="NCBI Taxonomy" id="2803939"/>
    <lineage>
        <taxon>Bacteria</taxon>
        <taxon>Pseudomonadati</taxon>
        <taxon>Pseudomonadota</taxon>
        <taxon>Alphaproteobacteria</taxon>
        <taxon>Rhodobacterales</taxon>
        <taxon>Paracoccaceae</taxon>
        <taxon>Fuscibacter</taxon>
    </lineage>
</organism>
<proteinExistence type="predicted"/>
<keyword evidence="2" id="KW-0732">Signal</keyword>
<evidence type="ECO:0000256" key="1">
    <source>
        <dbReference type="SAM" id="MobiDB-lite"/>
    </source>
</evidence>
<reference evidence="3" key="1">
    <citation type="submission" date="2021-01" db="EMBL/GenBank/DDBJ databases">
        <title>Genome seq and assembly of Tabrizicola sp. KVB23.</title>
        <authorList>
            <person name="Chhetri G."/>
        </authorList>
    </citation>
    <scope>NUCLEOTIDE SEQUENCE</scope>
    <source>
        <strain evidence="3">KVB23</strain>
    </source>
</reference>
<name>A0A8J7SR13_9RHOB</name>
<feature type="chain" id="PRO_5035175009" description="D-galactarate dehydratase" evidence="2">
    <location>
        <begin position="20"/>
        <end position="151"/>
    </location>
</feature>
<gene>
    <name evidence="3" type="ORF">JI744_03845</name>
</gene>
<evidence type="ECO:0008006" key="5">
    <source>
        <dbReference type="Google" id="ProtNLM"/>
    </source>
</evidence>
<dbReference type="RefSeq" id="WP_202658384.1">
    <property type="nucleotide sequence ID" value="NZ_JAESVP010000002.1"/>
</dbReference>
<feature type="region of interest" description="Disordered" evidence="1">
    <location>
        <begin position="29"/>
        <end position="50"/>
    </location>
</feature>
<protein>
    <recommendedName>
        <fullName evidence="5">D-galactarate dehydratase</fullName>
    </recommendedName>
</protein>
<evidence type="ECO:0000256" key="2">
    <source>
        <dbReference type="SAM" id="SignalP"/>
    </source>
</evidence>
<dbReference type="PROSITE" id="PS51257">
    <property type="entry name" value="PROKAR_LIPOPROTEIN"/>
    <property type="match status" value="1"/>
</dbReference>
<dbReference type="Proteomes" id="UP000619033">
    <property type="component" value="Unassembled WGS sequence"/>
</dbReference>
<accession>A0A8J7SR13</accession>
<keyword evidence="4" id="KW-1185">Reference proteome</keyword>
<dbReference type="EMBL" id="JAESVP010000002">
    <property type="protein sequence ID" value="MBL4927231.1"/>
    <property type="molecule type" value="Genomic_DNA"/>
</dbReference>
<evidence type="ECO:0000313" key="4">
    <source>
        <dbReference type="Proteomes" id="UP000619033"/>
    </source>
</evidence>
<sequence length="151" mass="14967">MRIQSTFAPLFVLSLSVSGCGLFQPHVPNSAPGTDKAPPPATAPLGAQGQSVANLDQTTDAEKAAAKAAPAAAGRALGSVSVALGSPAEQGFWLKTPLVVAPGKGRVTLASGKSVAVDLMPGQGGSLLSLPAYRALGLALTDLPQVTVTAD</sequence>
<evidence type="ECO:0000313" key="3">
    <source>
        <dbReference type="EMBL" id="MBL4927231.1"/>
    </source>
</evidence>
<feature type="signal peptide" evidence="2">
    <location>
        <begin position="1"/>
        <end position="19"/>
    </location>
</feature>
<dbReference type="AlphaFoldDB" id="A0A8J7SR13"/>